<feature type="domain" description="HTH cro/C1-type" evidence="2">
    <location>
        <begin position="52"/>
        <end position="108"/>
    </location>
</feature>
<gene>
    <name evidence="3" type="ORF">CRH09_22785</name>
</gene>
<evidence type="ECO:0000313" key="3">
    <source>
        <dbReference type="EMBL" id="ATL68594.1"/>
    </source>
</evidence>
<dbReference type="Pfam" id="PF00931">
    <property type="entry name" value="NB-ARC"/>
    <property type="match status" value="1"/>
</dbReference>
<sequence>MCENEPYWLVATGRELGSGMMPQRDSRGSRLMGRREKPLDGRSGPLAAFAGDLRKLRAAAGNPSYRQMASVAMYSPSVLSEAASGYRLPTLQVTQAFVRACGGDPAEWEHRWREVRGDKGFDQPEENSEDRHPDGAGHPRPSQLPIGPHDFVGRAAEFEGARAATARSGDSRVPLAIRGPAGIGKTAFALRFAHRLVDEFPDGQLWADMSAPEATPLEVMAGFLHALGVPPDRVPSDEMHRIGLYRSMLAERRVVVLLDDVRDEPQVRPLLARSLTSQILITSRSRLLGLDGVRRLTLAPLARSESLDLLRLLVGSDRVRSEHVAALRIVDFCANLPLAVTIAGRKIAAQPGRRLGEVADRLAAGVTVANWLRIGDICLADSVLPAYLSLPPLAKHVVHMLAEGCDEVTPAGLAHDLHISIDTAEYAMDSLIDTGLLHRVSGPERYTLPALIGQLVAQETGRFAIRRELDTGELPVVRTAADTPFRV</sequence>
<dbReference type="InterPro" id="IPR002182">
    <property type="entry name" value="NB-ARC"/>
</dbReference>
<evidence type="ECO:0000313" key="4">
    <source>
        <dbReference type="Proteomes" id="UP000221961"/>
    </source>
</evidence>
<evidence type="ECO:0000256" key="1">
    <source>
        <dbReference type="SAM" id="MobiDB-lite"/>
    </source>
</evidence>
<dbReference type="PANTHER" id="PTHR47691:SF3">
    <property type="entry name" value="HTH-TYPE TRANSCRIPTIONAL REGULATOR RV0890C-RELATED"/>
    <property type="match status" value="1"/>
</dbReference>
<name>A0A291RN50_9NOCA</name>
<dbReference type="PRINTS" id="PR00364">
    <property type="entry name" value="DISEASERSIST"/>
</dbReference>
<dbReference type="Proteomes" id="UP000221961">
    <property type="component" value="Chromosome"/>
</dbReference>
<reference evidence="3 4" key="1">
    <citation type="submission" date="2017-10" db="EMBL/GenBank/DDBJ databases">
        <title>Comparative genomics between pathogenic Norcardia.</title>
        <authorList>
            <person name="Zeng L."/>
        </authorList>
    </citation>
    <scope>NUCLEOTIDE SEQUENCE [LARGE SCALE GENOMIC DNA]</scope>
    <source>
        <strain evidence="3 4">NC_YFY_NT001</strain>
    </source>
</reference>
<feature type="compositionally biased region" description="Basic and acidic residues" evidence="1">
    <location>
        <begin position="24"/>
        <end position="40"/>
    </location>
</feature>
<dbReference type="InterPro" id="IPR027417">
    <property type="entry name" value="P-loop_NTPase"/>
</dbReference>
<accession>A0A291RN50</accession>
<dbReference type="GO" id="GO:0043531">
    <property type="term" value="F:ADP binding"/>
    <property type="evidence" value="ECO:0007669"/>
    <property type="project" value="InterPro"/>
</dbReference>
<dbReference type="AlphaFoldDB" id="A0A291RN50"/>
<dbReference type="SUPFAM" id="SSF52540">
    <property type="entry name" value="P-loop containing nucleoside triphosphate hydrolases"/>
    <property type="match status" value="1"/>
</dbReference>
<dbReference type="PANTHER" id="PTHR47691">
    <property type="entry name" value="REGULATOR-RELATED"/>
    <property type="match status" value="1"/>
</dbReference>
<feature type="region of interest" description="Disordered" evidence="1">
    <location>
        <begin position="18"/>
        <end position="45"/>
    </location>
</feature>
<evidence type="ECO:0000259" key="2">
    <source>
        <dbReference type="SMART" id="SM00530"/>
    </source>
</evidence>
<feature type="region of interest" description="Disordered" evidence="1">
    <location>
        <begin position="116"/>
        <end position="150"/>
    </location>
</feature>
<organism evidence="3 4">
    <name type="scientific">Nocardia terpenica</name>
    <dbReference type="NCBI Taxonomy" id="455432"/>
    <lineage>
        <taxon>Bacteria</taxon>
        <taxon>Bacillati</taxon>
        <taxon>Actinomycetota</taxon>
        <taxon>Actinomycetes</taxon>
        <taxon>Mycobacteriales</taxon>
        <taxon>Nocardiaceae</taxon>
        <taxon>Nocardia</taxon>
    </lineage>
</organism>
<protein>
    <submittedName>
        <fullName evidence="3">NB-ARC domain-containing protein</fullName>
    </submittedName>
</protein>
<dbReference type="KEGG" id="ntp:CRH09_22785"/>
<proteinExistence type="predicted"/>
<dbReference type="SMART" id="SM00530">
    <property type="entry name" value="HTH_XRE"/>
    <property type="match status" value="1"/>
</dbReference>
<dbReference type="InterPro" id="IPR001387">
    <property type="entry name" value="Cro/C1-type_HTH"/>
</dbReference>
<dbReference type="Gene3D" id="3.40.50.300">
    <property type="entry name" value="P-loop containing nucleotide triphosphate hydrolases"/>
    <property type="match status" value="1"/>
</dbReference>
<dbReference type="EMBL" id="CP023778">
    <property type="protein sequence ID" value="ATL68594.1"/>
    <property type="molecule type" value="Genomic_DNA"/>
</dbReference>